<dbReference type="RefSeq" id="WP_087679464.1">
    <property type="nucleotide sequence ID" value="NZ_FUWV01000018.1"/>
</dbReference>
<dbReference type="CDD" id="cd16262">
    <property type="entry name" value="EFG_III"/>
    <property type="match status" value="1"/>
</dbReference>
<dbReference type="GO" id="GO:0003746">
    <property type="term" value="F:translation elongation factor activity"/>
    <property type="evidence" value="ECO:0007669"/>
    <property type="project" value="UniProtKB-UniRule"/>
</dbReference>
<proteinExistence type="inferred from homology"/>
<dbReference type="NCBIfam" id="NF009891">
    <property type="entry name" value="PRK13351.1-1"/>
    <property type="match status" value="1"/>
</dbReference>
<keyword evidence="4" id="KW-0342">GTP-binding</keyword>
<dbReference type="NCBIfam" id="NF009381">
    <property type="entry name" value="PRK12740.1-5"/>
    <property type="match status" value="1"/>
</dbReference>
<dbReference type="InterPro" id="IPR000795">
    <property type="entry name" value="T_Tr_GTP-bd_dom"/>
</dbReference>
<dbReference type="NCBIfam" id="TIGR00231">
    <property type="entry name" value="small_GTP"/>
    <property type="match status" value="1"/>
</dbReference>
<keyword evidence="3" id="KW-0547">Nucleotide-binding</keyword>
<dbReference type="InterPro" id="IPR004540">
    <property type="entry name" value="Transl_elong_EFG/EF2"/>
</dbReference>
<dbReference type="InterPro" id="IPR009022">
    <property type="entry name" value="EFG_III"/>
</dbReference>
<dbReference type="InterPro" id="IPR009000">
    <property type="entry name" value="Transl_B-barrel_sf"/>
</dbReference>
<dbReference type="Proteomes" id="UP000196365">
    <property type="component" value="Unassembled WGS sequence"/>
</dbReference>
<dbReference type="FunFam" id="3.30.230.10:FF:000003">
    <property type="entry name" value="Elongation factor G"/>
    <property type="match status" value="1"/>
</dbReference>
<dbReference type="OrthoDB" id="9804431at2"/>
<dbReference type="PANTHER" id="PTHR43261">
    <property type="entry name" value="TRANSLATION ELONGATION FACTOR G-RELATED"/>
    <property type="match status" value="1"/>
</dbReference>
<dbReference type="NCBIfam" id="TIGR00484">
    <property type="entry name" value="EF-G"/>
    <property type="match status" value="1"/>
</dbReference>
<evidence type="ECO:0000256" key="4">
    <source>
        <dbReference type="ARBA" id="ARBA00023134"/>
    </source>
</evidence>
<dbReference type="InterPro" id="IPR041095">
    <property type="entry name" value="EFG_II"/>
</dbReference>
<protein>
    <recommendedName>
        <fullName evidence="2 5">Elongation factor G</fullName>
    </recommendedName>
</protein>
<dbReference type="Pfam" id="PF00009">
    <property type="entry name" value="GTP_EFTU"/>
    <property type="match status" value="1"/>
</dbReference>
<feature type="domain" description="Tr-type G" evidence="6">
    <location>
        <begin position="7"/>
        <end position="278"/>
    </location>
</feature>
<dbReference type="SUPFAM" id="SSF54980">
    <property type="entry name" value="EF-G C-terminal domain-like"/>
    <property type="match status" value="2"/>
</dbReference>
<dbReference type="PANTHER" id="PTHR43261:SF6">
    <property type="entry name" value="ELONGATION FACTOR G-LIKE PROTEIN"/>
    <property type="match status" value="1"/>
</dbReference>
<evidence type="ECO:0000259" key="6">
    <source>
        <dbReference type="PROSITE" id="PS51722"/>
    </source>
</evidence>
<dbReference type="InterPro" id="IPR035649">
    <property type="entry name" value="EFG_V"/>
</dbReference>
<dbReference type="InterPro" id="IPR047872">
    <property type="entry name" value="EFG_IV"/>
</dbReference>
<reference evidence="7 8" key="1">
    <citation type="submission" date="2017-02" db="EMBL/GenBank/DDBJ databases">
        <authorList>
            <person name="Peterson S.W."/>
        </authorList>
    </citation>
    <scope>NUCLEOTIDE SEQUENCE [LARGE SCALE GENOMIC DNA]</scope>
    <source>
        <strain evidence="7 8">DSM 15102</strain>
    </source>
</reference>
<evidence type="ECO:0000313" key="8">
    <source>
        <dbReference type="Proteomes" id="UP000196365"/>
    </source>
</evidence>
<evidence type="ECO:0000256" key="3">
    <source>
        <dbReference type="ARBA" id="ARBA00022741"/>
    </source>
</evidence>
<dbReference type="Gene3D" id="3.30.70.240">
    <property type="match status" value="1"/>
</dbReference>
<dbReference type="SUPFAM" id="SSF50447">
    <property type="entry name" value="Translation proteins"/>
    <property type="match status" value="1"/>
</dbReference>
<dbReference type="PRINTS" id="PR00315">
    <property type="entry name" value="ELONGATNFCT"/>
</dbReference>
<dbReference type="Gene3D" id="3.40.50.300">
    <property type="entry name" value="P-loop containing nucleotide triphosphate hydrolases"/>
    <property type="match status" value="1"/>
</dbReference>
<dbReference type="InterPro" id="IPR020568">
    <property type="entry name" value="Ribosomal_Su5_D2-typ_SF"/>
</dbReference>
<sequence>MKVYETQYLRNIGIIGHGSCGKTTLTEAMAFDAGLVDRIGKVEEGSTISDYDPEEIKRKISISTSLVPLQFRKHKLNLLDIPGYFDFIGEMITSFRIIDNAVIVIDAVSGMEVGTEKACSFVKDHKVPSIIFINKMDRENADFKNILKELTDFFGNIIVPFEIPMKNQEGFEGTINVLDMKGQERKAEKCIDVEISEDIKREIQFYRQIIMEAVAQTSEELLEKYLDGKKLTNEEFYNGLRNSIIEGELIPVICGSAILNIGIETLINMLIDFFPSPKDVKPINVINQEKVKKYYDTSEPFSAFVFKTIADPYVGKLSIFKVMSGSLTPNKEIYNITQQKKEKFNHIYLLKGKKQIEVEELNAGDIGAVLKLQYTATGDTLCDPENSMIFKAINFPEPTMSQAIFPKAKGDEDKLGIALQRLKEEDPTFKVSRNLETKETLLLGLGEVHFEVIRGHLQNKFGVEVELKDPKIPYRETIKGKAKAEGKYKKQSGGRGQYGHVFLKIEPIENKEEKEFEFVDKVVGGAVPKQFIPAVEKGLRECIKEGVLARYPVMGVQFTLYDGSFHSVDSDEISFKRAASLAYKKGMQQANPILLEPIYYVEIIVPENYMGEIIGDLNKKRGKVLGMDPVERKQKIIAEVPLAEMIRYTTELRAMTQDRGKFTMNFIRYQEVPDYLSQKIIDETKKGMKSI</sequence>
<dbReference type="PROSITE" id="PS51722">
    <property type="entry name" value="G_TR_2"/>
    <property type="match status" value="1"/>
</dbReference>
<accession>A0A1T4PN88</accession>
<gene>
    <name evidence="7" type="ORF">SAMN02745973_02138</name>
</gene>
<dbReference type="InterPro" id="IPR035647">
    <property type="entry name" value="EFG_III/V"/>
</dbReference>
<dbReference type="Pfam" id="PF14492">
    <property type="entry name" value="EFG_III"/>
    <property type="match status" value="1"/>
</dbReference>
<dbReference type="Pfam" id="PF00679">
    <property type="entry name" value="EFG_C"/>
    <property type="match status" value="1"/>
</dbReference>
<dbReference type="AlphaFoldDB" id="A0A1T4PN88"/>
<name>A0A1T4PN88_9FIRM</name>
<dbReference type="InterPro" id="IPR014721">
    <property type="entry name" value="Ribsml_uS5_D2-typ_fold_subgr"/>
</dbReference>
<dbReference type="CDD" id="cd04170">
    <property type="entry name" value="EF-G_bact"/>
    <property type="match status" value="1"/>
</dbReference>
<dbReference type="CDD" id="cd01434">
    <property type="entry name" value="EFG_mtEFG1_IV"/>
    <property type="match status" value="1"/>
</dbReference>
<dbReference type="InterPro" id="IPR027417">
    <property type="entry name" value="P-loop_NTPase"/>
</dbReference>
<dbReference type="InterPro" id="IPR053905">
    <property type="entry name" value="EF-G-like_DII"/>
</dbReference>
<organism evidence="7 8">
    <name type="scientific">Garciella nitratireducens DSM 15102</name>
    <dbReference type="NCBI Taxonomy" id="1121911"/>
    <lineage>
        <taxon>Bacteria</taxon>
        <taxon>Bacillati</taxon>
        <taxon>Bacillota</taxon>
        <taxon>Clostridia</taxon>
        <taxon>Eubacteriales</taxon>
        <taxon>Eubacteriaceae</taxon>
        <taxon>Garciella</taxon>
    </lineage>
</organism>
<dbReference type="SUPFAM" id="SSF54211">
    <property type="entry name" value="Ribosomal protein S5 domain 2-like"/>
    <property type="match status" value="1"/>
</dbReference>
<dbReference type="SMART" id="SM00838">
    <property type="entry name" value="EFG_C"/>
    <property type="match status" value="1"/>
</dbReference>
<dbReference type="EMBL" id="FUWV01000018">
    <property type="protein sequence ID" value="SJZ92368.1"/>
    <property type="molecule type" value="Genomic_DNA"/>
</dbReference>
<dbReference type="Gene3D" id="3.30.70.870">
    <property type="entry name" value="Elongation Factor G (Translational Gtpase), domain 3"/>
    <property type="match status" value="1"/>
</dbReference>
<dbReference type="GO" id="GO:0003924">
    <property type="term" value="F:GTPase activity"/>
    <property type="evidence" value="ECO:0007669"/>
    <property type="project" value="InterPro"/>
</dbReference>
<comment type="similarity">
    <text evidence="1">Belongs to the TRAFAC class translation factor GTPase superfamily. Classic translation factor GTPase family. EF-G/EF-2 subfamily.</text>
</comment>
<dbReference type="CDD" id="cd04088">
    <property type="entry name" value="EFG_mtEFG_II"/>
    <property type="match status" value="1"/>
</dbReference>
<dbReference type="Pfam" id="PF22042">
    <property type="entry name" value="EF-G_D2"/>
    <property type="match status" value="1"/>
</dbReference>
<dbReference type="Gene3D" id="3.30.230.10">
    <property type="match status" value="1"/>
</dbReference>
<dbReference type="InterPro" id="IPR000640">
    <property type="entry name" value="EFG_V-like"/>
</dbReference>
<dbReference type="Pfam" id="PF03764">
    <property type="entry name" value="EFG_IV"/>
    <property type="match status" value="1"/>
</dbReference>
<dbReference type="InterPro" id="IPR005225">
    <property type="entry name" value="Small_GTP-bd"/>
</dbReference>
<keyword evidence="7" id="KW-0648">Protein biosynthesis</keyword>
<dbReference type="SUPFAM" id="SSF52540">
    <property type="entry name" value="P-loop containing nucleoside triphosphate hydrolases"/>
    <property type="match status" value="1"/>
</dbReference>
<keyword evidence="7" id="KW-0251">Elongation factor</keyword>
<dbReference type="InterPro" id="IPR005517">
    <property type="entry name" value="Transl_elong_EFG/EF2_IV"/>
</dbReference>
<dbReference type="CDD" id="cd03713">
    <property type="entry name" value="EFG_mtEFG_C"/>
    <property type="match status" value="1"/>
</dbReference>
<evidence type="ECO:0000256" key="5">
    <source>
        <dbReference type="NCBIfam" id="TIGR00484"/>
    </source>
</evidence>
<evidence type="ECO:0000256" key="2">
    <source>
        <dbReference type="ARBA" id="ARBA00017872"/>
    </source>
</evidence>
<dbReference type="SMART" id="SM00889">
    <property type="entry name" value="EFG_IV"/>
    <property type="match status" value="1"/>
</dbReference>
<dbReference type="FunFam" id="3.30.70.240:FF:000001">
    <property type="entry name" value="Elongation factor G"/>
    <property type="match status" value="1"/>
</dbReference>
<keyword evidence="8" id="KW-1185">Reference proteome</keyword>
<evidence type="ECO:0000256" key="1">
    <source>
        <dbReference type="ARBA" id="ARBA00005870"/>
    </source>
</evidence>
<dbReference type="Gene3D" id="2.40.30.10">
    <property type="entry name" value="Translation factors"/>
    <property type="match status" value="1"/>
</dbReference>
<evidence type="ECO:0000313" key="7">
    <source>
        <dbReference type="EMBL" id="SJZ92368.1"/>
    </source>
</evidence>
<dbReference type="GO" id="GO:0032790">
    <property type="term" value="P:ribosome disassembly"/>
    <property type="evidence" value="ECO:0007669"/>
    <property type="project" value="TreeGrafter"/>
</dbReference>
<dbReference type="GO" id="GO:0005525">
    <property type="term" value="F:GTP binding"/>
    <property type="evidence" value="ECO:0007669"/>
    <property type="project" value="UniProtKB-UniRule"/>
</dbReference>